<keyword evidence="2" id="KW-1185">Reference proteome</keyword>
<evidence type="ECO:0000313" key="2">
    <source>
        <dbReference type="Proteomes" id="UP000315759"/>
    </source>
</evidence>
<sequence>MTVISTVGGGLVTLGGVAAGYWVGRRGNRRQLVQEDLDFWVQNLQEWSGKFHHLRPMGSEEGTISEEDVTALLGEFYHDVLGLVTARPSPRNSVDDYVQMTLLTAPFAVYDDWPADQAHLLSKAGTGPARGIVLHQIVIQELLAKLRVWRTDGVPRHLPDTISSQMRARGLTRIPEQ</sequence>
<dbReference type="RefSeq" id="WP_185935100.1">
    <property type="nucleotide sequence ID" value="NZ_VIFX01000089.1"/>
</dbReference>
<gene>
    <name evidence="1" type="ORF">D8S82_33075</name>
</gene>
<evidence type="ECO:0000313" key="1">
    <source>
        <dbReference type="EMBL" id="TQR82246.1"/>
    </source>
</evidence>
<protein>
    <recommendedName>
        <fullName evidence="3">DUF4760 domain-containing protein</fullName>
    </recommendedName>
</protein>
<proteinExistence type="predicted"/>
<evidence type="ECO:0008006" key="3">
    <source>
        <dbReference type="Google" id="ProtNLM"/>
    </source>
</evidence>
<organism evidence="1 2">
    <name type="scientific">Mycolicibacterium hodleri</name>
    <dbReference type="NCBI Taxonomy" id="49897"/>
    <lineage>
        <taxon>Bacteria</taxon>
        <taxon>Bacillati</taxon>
        <taxon>Actinomycetota</taxon>
        <taxon>Actinomycetes</taxon>
        <taxon>Mycobacteriales</taxon>
        <taxon>Mycobacteriaceae</taxon>
        <taxon>Mycolicibacterium</taxon>
    </lineage>
</organism>
<name>A0A544VQI6_9MYCO</name>
<comment type="caution">
    <text evidence="1">The sequence shown here is derived from an EMBL/GenBank/DDBJ whole genome shotgun (WGS) entry which is preliminary data.</text>
</comment>
<dbReference type="AlphaFoldDB" id="A0A544VQI6"/>
<accession>A0A544VQI6</accession>
<reference evidence="1 2" key="1">
    <citation type="submission" date="2018-10" db="EMBL/GenBank/DDBJ databases">
        <title>Draft genome of Mycobacterium hodleri strain B.</title>
        <authorList>
            <person name="Amande T.J."/>
            <person name="Mcgenity T.J."/>
        </authorList>
    </citation>
    <scope>NUCLEOTIDE SEQUENCE [LARGE SCALE GENOMIC DNA]</scope>
    <source>
        <strain evidence="1 2">B</strain>
    </source>
</reference>
<dbReference type="Proteomes" id="UP000315759">
    <property type="component" value="Unassembled WGS sequence"/>
</dbReference>
<dbReference type="EMBL" id="VIFX01000089">
    <property type="protein sequence ID" value="TQR82246.1"/>
    <property type="molecule type" value="Genomic_DNA"/>
</dbReference>